<comment type="similarity">
    <text evidence="1">Belongs to the helicase family.</text>
</comment>
<comment type="cofactor">
    <cofactor evidence="1">
        <name>Mg(2+)</name>
        <dbReference type="ChEBI" id="CHEBI:18420"/>
    </cofactor>
</comment>
<dbReference type="GO" id="GO:0000723">
    <property type="term" value="P:telomere maintenance"/>
    <property type="evidence" value="ECO:0007669"/>
    <property type="project" value="InterPro"/>
</dbReference>
<feature type="domain" description="DNA helicase Pif1-like DEAD-box helicase" evidence="2">
    <location>
        <begin position="14"/>
        <end position="192"/>
    </location>
</feature>
<dbReference type="AlphaFoldDB" id="A0A9N9PMA2"/>
<reference evidence="3" key="1">
    <citation type="submission" date="2021-06" db="EMBL/GenBank/DDBJ databases">
        <authorList>
            <person name="Kallberg Y."/>
            <person name="Tangrot J."/>
            <person name="Rosling A."/>
        </authorList>
    </citation>
    <scope>NUCLEOTIDE SEQUENCE</scope>
    <source>
        <strain evidence="3">FL966</strain>
    </source>
</reference>
<keyword evidence="1" id="KW-0547">Nucleotide-binding</keyword>
<dbReference type="Gene3D" id="3.40.50.300">
    <property type="entry name" value="P-loop containing nucleotide triphosphate hydrolases"/>
    <property type="match status" value="1"/>
</dbReference>
<dbReference type="GO" id="GO:0043139">
    <property type="term" value="F:5'-3' DNA helicase activity"/>
    <property type="evidence" value="ECO:0007669"/>
    <property type="project" value="UniProtKB-EC"/>
</dbReference>
<evidence type="ECO:0000313" key="3">
    <source>
        <dbReference type="EMBL" id="CAG8832661.1"/>
    </source>
</evidence>
<dbReference type="GO" id="GO:0005524">
    <property type="term" value="F:ATP binding"/>
    <property type="evidence" value="ECO:0007669"/>
    <property type="project" value="UniProtKB-KW"/>
</dbReference>
<comment type="catalytic activity">
    <reaction evidence="1">
        <text>ATP + H2O = ADP + phosphate + H(+)</text>
        <dbReference type="Rhea" id="RHEA:13065"/>
        <dbReference type="ChEBI" id="CHEBI:15377"/>
        <dbReference type="ChEBI" id="CHEBI:15378"/>
        <dbReference type="ChEBI" id="CHEBI:30616"/>
        <dbReference type="ChEBI" id="CHEBI:43474"/>
        <dbReference type="ChEBI" id="CHEBI:456216"/>
        <dbReference type="EC" id="5.6.2.3"/>
    </reaction>
</comment>
<comment type="caution">
    <text evidence="3">The sequence shown here is derived from an EMBL/GenBank/DDBJ whole genome shotgun (WGS) entry which is preliminary data.</text>
</comment>
<protein>
    <recommendedName>
        <fullName evidence="1">ATP-dependent DNA helicase</fullName>
        <ecNumber evidence="1">5.6.2.3</ecNumber>
    </recommendedName>
</protein>
<dbReference type="EMBL" id="CAJVQA010068912">
    <property type="protein sequence ID" value="CAG8832661.1"/>
    <property type="molecule type" value="Genomic_DNA"/>
</dbReference>
<keyword evidence="1" id="KW-0347">Helicase</keyword>
<keyword evidence="1" id="KW-0233">DNA recombination</keyword>
<keyword evidence="1" id="KW-0234">DNA repair</keyword>
<dbReference type="Pfam" id="PF05970">
    <property type="entry name" value="PIF1"/>
    <property type="match status" value="1"/>
</dbReference>
<dbReference type="GO" id="GO:0016787">
    <property type="term" value="F:hydrolase activity"/>
    <property type="evidence" value="ECO:0007669"/>
    <property type="project" value="UniProtKB-KW"/>
</dbReference>
<dbReference type="PANTHER" id="PTHR47642">
    <property type="entry name" value="ATP-DEPENDENT DNA HELICASE"/>
    <property type="match status" value="1"/>
</dbReference>
<dbReference type="CDD" id="cd18037">
    <property type="entry name" value="DEXSc_Pif1_like"/>
    <property type="match status" value="1"/>
</dbReference>
<evidence type="ECO:0000313" key="4">
    <source>
        <dbReference type="Proteomes" id="UP000789759"/>
    </source>
</evidence>
<accession>A0A9N9PMA2</accession>
<sequence length="226" mass="26319">TKEDEDIEKIKQTLSEEQRKIIDIVMTKKKSIFFTGAGGYEKSYTLNFLIKLLYKEYGMSKIGITSSTGLSVLNINGITLHKFASIGIIDKPFNEIIDNIKDKQYIYNRWLNTEILIIDEISMINVETFDFIDKVAREIREEDEPFGGIQLVISGDFLQLPPVKGEYAFLSKVWKFTIQEYVFLSKPFRQTDTYFINGLDNLRIGRINDNFVTYIKNLSRDIEYED</sequence>
<organism evidence="3 4">
    <name type="scientific">Cetraspora pellucida</name>
    <dbReference type="NCBI Taxonomy" id="1433469"/>
    <lineage>
        <taxon>Eukaryota</taxon>
        <taxon>Fungi</taxon>
        <taxon>Fungi incertae sedis</taxon>
        <taxon>Mucoromycota</taxon>
        <taxon>Glomeromycotina</taxon>
        <taxon>Glomeromycetes</taxon>
        <taxon>Diversisporales</taxon>
        <taxon>Gigasporaceae</taxon>
        <taxon>Cetraspora</taxon>
    </lineage>
</organism>
<name>A0A9N9PMA2_9GLOM</name>
<feature type="non-terminal residue" evidence="3">
    <location>
        <position position="1"/>
    </location>
</feature>
<keyword evidence="1" id="KW-0378">Hydrolase</keyword>
<dbReference type="PANTHER" id="PTHR47642:SF5">
    <property type="entry name" value="ATP-DEPENDENT DNA HELICASE"/>
    <property type="match status" value="1"/>
</dbReference>
<dbReference type="InterPro" id="IPR010285">
    <property type="entry name" value="DNA_helicase_pif1-like_DEAD"/>
</dbReference>
<dbReference type="InterPro" id="IPR027417">
    <property type="entry name" value="P-loop_NTPase"/>
</dbReference>
<evidence type="ECO:0000259" key="2">
    <source>
        <dbReference type="Pfam" id="PF05970"/>
    </source>
</evidence>
<dbReference type="InterPro" id="IPR051055">
    <property type="entry name" value="PIF1_helicase"/>
</dbReference>
<dbReference type="EC" id="5.6.2.3" evidence="1"/>
<dbReference type="OrthoDB" id="5578775at2759"/>
<keyword evidence="1" id="KW-0067">ATP-binding</keyword>
<gene>
    <name evidence="3" type="ORF">CPELLU_LOCUS20880</name>
</gene>
<dbReference type="Proteomes" id="UP000789759">
    <property type="component" value="Unassembled WGS sequence"/>
</dbReference>
<keyword evidence="1" id="KW-0227">DNA damage</keyword>
<proteinExistence type="inferred from homology"/>
<dbReference type="SUPFAM" id="SSF52540">
    <property type="entry name" value="P-loop containing nucleoside triphosphate hydrolases"/>
    <property type="match status" value="1"/>
</dbReference>
<feature type="non-terminal residue" evidence="3">
    <location>
        <position position="226"/>
    </location>
</feature>
<evidence type="ECO:0000256" key="1">
    <source>
        <dbReference type="RuleBase" id="RU363044"/>
    </source>
</evidence>
<dbReference type="GO" id="GO:0006281">
    <property type="term" value="P:DNA repair"/>
    <property type="evidence" value="ECO:0007669"/>
    <property type="project" value="UniProtKB-KW"/>
</dbReference>
<keyword evidence="4" id="KW-1185">Reference proteome</keyword>
<dbReference type="GO" id="GO:0006310">
    <property type="term" value="P:DNA recombination"/>
    <property type="evidence" value="ECO:0007669"/>
    <property type="project" value="UniProtKB-KW"/>
</dbReference>